<evidence type="ECO:0000313" key="20">
    <source>
        <dbReference type="Proteomes" id="UP001642487"/>
    </source>
</evidence>
<evidence type="ECO:0000256" key="7">
    <source>
        <dbReference type="ARBA" id="ARBA00022777"/>
    </source>
</evidence>
<comment type="catalytic activity">
    <reaction evidence="13">
        <text>L-threonyl-[protein] + ATP = O-phospho-L-threonyl-[protein] + ADP + H(+)</text>
        <dbReference type="Rhea" id="RHEA:46608"/>
        <dbReference type="Rhea" id="RHEA-COMP:11060"/>
        <dbReference type="Rhea" id="RHEA-COMP:11605"/>
        <dbReference type="ChEBI" id="CHEBI:15378"/>
        <dbReference type="ChEBI" id="CHEBI:30013"/>
        <dbReference type="ChEBI" id="CHEBI:30616"/>
        <dbReference type="ChEBI" id="CHEBI:61977"/>
        <dbReference type="ChEBI" id="CHEBI:456216"/>
        <dbReference type="EC" id="2.7.11.1"/>
    </reaction>
</comment>
<evidence type="ECO:0000256" key="3">
    <source>
        <dbReference type="ARBA" id="ARBA00022679"/>
    </source>
</evidence>
<dbReference type="Proteomes" id="UP001642487">
    <property type="component" value="Chromosome 8"/>
</dbReference>
<protein>
    <recommendedName>
        <fullName evidence="13">Receptor-like serine/threonine-protein kinase</fullName>
        <ecNumber evidence="13">2.7.11.1</ecNumber>
    </recommendedName>
</protein>
<keyword evidence="3 13" id="KW-0808">Transferase</keyword>
<dbReference type="SMART" id="SM00473">
    <property type="entry name" value="PAN_AP"/>
    <property type="match status" value="1"/>
</dbReference>
<evidence type="ECO:0000256" key="12">
    <source>
        <dbReference type="ARBA" id="ARBA00023180"/>
    </source>
</evidence>
<gene>
    <name evidence="19" type="ORF">CITCOLO1_LOCUS19762</name>
</gene>
<dbReference type="SUPFAM" id="SSF51110">
    <property type="entry name" value="alpha-D-mannose-specific plant lectins"/>
    <property type="match status" value="1"/>
</dbReference>
<dbReference type="Pfam" id="PF11883">
    <property type="entry name" value="DUF3403"/>
    <property type="match status" value="1"/>
</dbReference>
<dbReference type="CDD" id="cd01098">
    <property type="entry name" value="PAN_AP_plant"/>
    <property type="match status" value="1"/>
</dbReference>
<dbReference type="InterPro" id="IPR000858">
    <property type="entry name" value="S_locus_glycoprot_dom"/>
</dbReference>
<evidence type="ECO:0000256" key="9">
    <source>
        <dbReference type="ARBA" id="ARBA00022989"/>
    </source>
</evidence>
<evidence type="ECO:0000259" key="16">
    <source>
        <dbReference type="PROSITE" id="PS50011"/>
    </source>
</evidence>
<comment type="catalytic activity">
    <reaction evidence="13">
        <text>L-seryl-[protein] + ATP = O-phospho-L-seryl-[protein] + ADP + H(+)</text>
        <dbReference type="Rhea" id="RHEA:17989"/>
        <dbReference type="Rhea" id="RHEA-COMP:9863"/>
        <dbReference type="Rhea" id="RHEA-COMP:11604"/>
        <dbReference type="ChEBI" id="CHEBI:15378"/>
        <dbReference type="ChEBI" id="CHEBI:29999"/>
        <dbReference type="ChEBI" id="CHEBI:30616"/>
        <dbReference type="ChEBI" id="CHEBI:83421"/>
        <dbReference type="ChEBI" id="CHEBI:456216"/>
        <dbReference type="EC" id="2.7.11.1"/>
    </reaction>
</comment>
<comment type="similarity">
    <text evidence="13">Belongs to the protein kinase superfamily. Ser/Thr protein kinase family.</text>
</comment>
<dbReference type="InterPro" id="IPR000719">
    <property type="entry name" value="Prot_kinase_dom"/>
</dbReference>
<keyword evidence="10 14" id="KW-0472">Membrane</keyword>
<evidence type="ECO:0000256" key="13">
    <source>
        <dbReference type="PIRNR" id="PIRNR000641"/>
    </source>
</evidence>
<dbReference type="SUPFAM" id="SSF56112">
    <property type="entry name" value="Protein kinase-like (PK-like)"/>
    <property type="match status" value="1"/>
</dbReference>
<keyword evidence="8 13" id="KW-0067">ATP-binding</keyword>
<dbReference type="InterPro" id="IPR001480">
    <property type="entry name" value="Bulb-type_lectin_dom"/>
</dbReference>
<accession>A0ABP0Z6F6</accession>
<dbReference type="InterPro" id="IPR003609">
    <property type="entry name" value="Pan_app"/>
</dbReference>
<feature type="domain" description="Apple" evidence="18">
    <location>
        <begin position="344"/>
        <end position="430"/>
    </location>
</feature>
<feature type="chain" id="PRO_5045830796" description="Receptor-like serine/threonine-protein kinase" evidence="15">
    <location>
        <begin position="29"/>
        <end position="751"/>
    </location>
</feature>
<dbReference type="InterPro" id="IPR011009">
    <property type="entry name" value="Kinase-like_dom_sf"/>
</dbReference>
<dbReference type="PANTHER" id="PTHR32444">
    <property type="entry name" value="BULB-TYPE LECTIN DOMAIN-CONTAINING PROTEIN"/>
    <property type="match status" value="1"/>
</dbReference>
<evidence type="ECO:0000256" key="6">
    <source>
        <dbReference type="ARBA" id="ARBA00022741"/>
    </source>
</evidence>
<keyword evidence="2 13" id="KW-0723">Serine/threonine-protein kinase</keyword>
<dbReference type="Pfam" id="PF01453">
    <property type="entry name" value="B_lectin"/>
    <property type="match status" value="1"/>
</dbReference>
<evidence type="ECO:0000256" key="2">
    <source>
        <dbReference type="ARBA" id="ARBA00022527"/>
    </source>
</evidence>
<dbReference type="Pfam" id="PF08276">
    <property type="entry name" value="PAN_2"/>
    <property type="match status" value="1"/>
</dbReference>
<dbReference type="Gene3D" id="3.30.200.20">
    <property type="entry name" value="Phosphorylase Kinase, domain 1"/>
    <property type="match status" value="1"/>
</dbReference>
<dbReference type="EC" id="2.7.11.1" evidence="13"/>
<dbReference type="Gene3D" id="2.90.10.10">
    <property type="entry name" value="Bulb-type lectin domain"/>
    <property type="match status" value="1"/>
</dbReference>
<keyword evidence="9 14" id="KW-1133">Transmembrane helix</keyword>
<dbReference type="PROSITE" id="PS50948">
    <property type="entry name" value="PAN"/>
    <property type="match status" value="1"/>
</dbReference>
<evidence type="ECO:0000256" key="8">
    <source>
        <dbReference type="ARBA" id="ARBA00022840"/>
    </source>
</evidence>
<evidence type="ECO:0000259" key="17">
    <source>
        <dbReference type="PROSITE" id="PS50927"/>
    </source>
</evidence>
<keyword evidence="5 15" id="KW-0732">Signal</keyword>
<dbReference type="InterPro" id="IPR036426">
    <property type="entry name" value="Bulb-type_lectin_dom_sf"/>
</dbReference>
<keyword evidence="11" id="KW-1015">Disulfide bond</keyword>
<feature type="signal peptide" evidence="15">
    <location>
        <begin position="1"/>
        <end position="28"/>
    </location>
</feature>
<evidence type="ECO:0000256" key="14">
    <source>
        <dbReference type="SAM" id="Phobius"/>
    </source>
</evidence>
<keyword evidence="4 14" id="KW-0812">Transmembrane</keyword>
<dbReference type="PROSITE" id="PS50011">
    <property type="entry name" value="PROTEIN_KINASE_DOM"/>
    <property type="match status" value="1"/>
</dbReference>
<sequence>MKPQKGTNFFHLHLHLLLFCFCLRFCIARNIITSTNFITDPSTLLSESSLFELGFFSPVNTTSRYVGIWLNQGSKLTVVWVANRDNPLNHTSGVFTISKDGNLVVLDGKSNILWTSNILNPTINSTALLLDSGNLILQDSVSGMILWESFKHPSDTFFPAMKIFTNTRTKEKIGLTSWESPSNPSKGRFFFGIDVLNNIAEVYIWEGSDLRWRSGPWNGQSFIGIPQMDSVYYLLGFSLVIENQTYYLSGPNRNELLNYEFYQLTSQGNFEQSHWDDTLKDWKPRWSALKTPCDFYGTCGAFGICDPKSFPVCSCLKGFQPKNEEEWNQGNWGSGCLRKTSLKCEKVKNVSVEHGKEDGFLKVGTVNLPHFAESLNSSVSAEDCGVKCSDDCSCSAYAYESGIGCMLWSGDLIDARKLDFGGATFYLRLTYSELENATKRSKVIVIASVIAGSGSLIIIFIIFVSWRRIIGQKAKEEIRKGKKTILLKERRKFLNLVMDHRMGINMNQELPTYDFEKLAIATNNFHLDNKLGKGGFGPVYKGRLVDGQEIAIKRLSRASNQGVEEFINEVTVISKLQHRNLVRLFGYCVEGEEKMLIYDGYMSPEYAMGGRFSEKSDVFSFGVLLLEIISGKKNSSFYHDEDVLSLLELAWNLWNEENLISFIDPTIYDSRHHKEILRCIHVGLLCVQEAMKDRPNMVTVLSMLNSEIIDLYPPKQPGFSGMQLDSNTHLSQQSEDKYSVNMVTITKLGGR</sequence>
<dbReference type="CDD" id="cd00028">
    <property type="entry name" value="B_lectin"/>
    <property type="match status" value="1"/>
</dbReference>
<evidence type="ECO:0000256" key="10">
    <source>
        <dbReference type="ARBA" id="ARBA00023136"/>
    </source>
</evidence>
<evidence type="ECO:0000256" key="15">
    <source>
        <dbReference type="SAM" id="SignalP"/>
    </source>
</evidence>
<evidence type="ECO:0000256" key="1">
    <source>
        <dbReference type="ARBA" id="ARBA00004479"/>
    </source>
</evidence>
<keyword evidence="6 13" id="KW-0547">Nucleotide-binding</keyword>
<keyword evidence="7 13" id="KW-0418">Kinase</keyword>
<dbReference type="Pfam" id="PF00954">
    <property type="entry name" value="S_locus_glycop"/>
    <property type="match status" value="1"/>
</dbReference>
<evidence type="ECO:0000259" key="18">
    <source>
        <dbReference type="PROSITE" id="PS50948"/>
    </source>
</evidence>
<name>A0ABP0Z6F6_9ROSI</name>
<dbReference type="InterPro" id="IPR024171">
    <property type="entry name" value="SRK-like_kinase"/>
</dbReference>
<evidence type="ECO:0000256" key="5">
    <source>
        <dbReference type="ARBA" id="ARBA00022729"/>
    </source>
</evidence>
<feature type="transmembrane region" description="Helical" evidence="14">
    <location>
        <begin position="443"/>
        <end position="466"/>
    </location>
</feature>
<dbReference type="PROSITE" id="PS50927">
    <property type="entry name" value="BULB_LECTIN"/>
    <property type="match status" value="1"/>
</dbReference>
<reference evidence="19 20" key="1">
    <citation type="submission" date="2024-03" db="EMBL/GenBank/DDBJ databases">
        <authorList>
            <person name="Gkanogiannis A."/>
            <person name="Becerra Lopez-Lavalle L."/>
        </authorList>
    </citation>
    <scope>NUCLEOTIDE SEQUENCE [LARGE SCALE GENOMIC DNA]</scope>
</reference>
<dbReference type="Gene3D" id="1.10.510.10">
    <property type="entry name" value="Transferase(Phosphotransferase) domain 1"/>
    <property type="match status" value="1"/>
</dbReference>
<keyword evidence="20" id="KW-1185">Reference proteome</keyword>
<evidence type="ECO:0000256" key="4">
    <source>
        <dbReference type="ARBA" id="ARBA00022692"/>
    </source>
</evidence>
<organism evidence="19 20">
    <name type="scientific">Citrullus colocynthis</name>
    <name type="common">colocynth</name>
    <dbReference type="NCBI Taxonomy" id="252529"/>
    <lineage>
        <taxon>Eukaryota</taxon>
        <taxon>Viridiplantae</taxon>
        <taxon>Streptophyta</taxon>
        <taxon>Embryophyta</taxon>
        <taxon>Tracheophyta</taxon>
        <taxon>Spermatophyta</taxon>
        <taxon>Magnoliopsida</taxon>
        <taxon>eudicotyledons</taxon>
        <taxon>Gunneridae</taxon>
        <taxon>Pentapetalae</taxon>
        <taxon>rosids</taxon>
        <taxon>fabids</taxon>
        <taxon>Cucurbitales</taxon>
        <taxon>Cucurbitaceae</taxon>
        <taxon>Benincaseae</taxon>
        <taxon>Citrullus</taxon>
    </lineage>
</organism>
<dbReference type="Pfam" id="PF07714">
    <property type="entry name" value="PK_Tyr_Ser-Thr"/>
    <property type="match status" value="2"/>
</dbReference>
<evidence type="ECO:0000313" key="19">
    <source>
        <dbReference type="EMBL" id="CAK9327385.1"/>
    </source>
</evidence>
<feature type="domain" description="Bulb-type lectin" evidence="17">
    <location>
        <begin position="29"/>
        <end position="150"/>
    </location>
</feature>
<dbReference type="EMBL" id="OZ021742">
    <property type="protein sequence ID" value="CAK9327385.1"/>
    <property type="molecule type" value="Genomic_DNA"/>
</dbReference>
<feature type="domain" description="Protein kinase" evidence="16">
    <location>
        <begin position="525"/>
        <end position="751"/>
    </location>
</feature>
<proteinExistence type="inferred from homology"/>
<dbReference type="InterPro" id="IPR021820">
    <property type="entry name" value="S-locus_recpt_kinase_C"/>
</dbReference>
<comment type="subcellular location">
    <subcellularLocation>
        <location evidence="1">Membrane</location>
        <topology evidence="1">Single-pass type I membrane protein</topology>
    </subcellularLocation>
</comment>
<dbReference type="PANTHER" id="PTHR32444:SF198">
    <property type="entry name" value="BULB-TYPE LECTIN DOMAIN-CONTAINING PROTEIN"/>
    <property type="match status" value="1"/>
</dbReference>
<dbReference type="SMART" id="SM00108">
    <property type="entry name" value="B_lectin"/>
    <property type="match status" value="1"/>
</dbReference>
<dbReference type="PIRSF" id="PIRSF000641">
    <property type="entry name" value="SRK"/>
    <property type="match status" value="1"/>
</dbReference>
<keyword evidence="12" id="KW-0325">Glycoprotein</keyword>
<dbReference type="InterPro" id="IPR001245">
    <property type="entry name" value="Ser-Thr/Tyr_kinase_cat_dom"/>
</dbReference>
<evidence type="ECO:0000256" key="11">
    <source>
        <dbReference type="ARBA" id="ARBA00023157"/>
    </source>
</evidence>